<dbReference type="PRINTS" id="PR00111">
    <property type="entry name" value="ABHYDROLASE"/>
</dbReference>
<dbReference type="Proteomes" id="UP001165413">
    <property type="component" value="Unassembled WGS sequence"/>
</dbReference>
<proteinExistence type="predicted"/>
<dbReference type="Gene3D" id="3.40.50.1820">
    <property type="entry name" value="alpha/beta hydrolase"/>
    <property type="match status" value="1"/>
</dbReference>
<dbReference type="InterPro" id="IPR000073">
    <property type="entry name" value="AB_hydrolase_1"/>
</dbReference>
<evidence type="ECO:0000313" key="3">
    <source>
        <dbReference type="EMBL" id="MCP3427396.1"/>
    </source>
</evidence>
<name>A0AA41WZ39_9ALTE</name>
<evidence type="ECO:0000259" key="2">
    <source>
        <dbReference type="Pfam" id="PF00561"/>
    </source>
</evidence>
<dbReference type="PANTHER" id="PTHR46118:SF4">
    <property type="entry name" value="PROTEIN ABHD11"/>
    <property type="match status" value="1"/>
</dbReference>
<protein>
    <submittedName>
        <fullName evidence="3">Alpha/beta fold hydrolase</fullName>
    </submittedName>
</protein>
<dbReference type="EMBL" id="JANATA010000001">
    <property type="protein sequence ID" value="MCP3427396.1"/>
    <property type="molecule type" value="Genomic_DNA"/>
</dbReference>
<reference evidence="3" key="1">
    <citation type="submission" date="2022-07" db="EMBL/GenBank/DDBJ databases">
        <title>Characterization of the Novel Bacterium Alteromonas immobilis LMIT006 and Alteromonas gregis LMIT007.</title>
        <authorList>
            <person name="Lin X."/>
        </authorList>
    </citation>
    <scope>NUCLEOTIDE SEQUENCE</scope>
    <source>
        <strain evidence="3">LMIT007</strain>
    </source>
</reference>
<sequence>MTICNYKITTHESSTKWVVLIHGLFGSLDNLNLLAKHLAPDVNVLQIDLPDHGASPRSTNISIHFYAAAIRETLQSLNIASAQFIGHSLGGKVAMGLALDTPELVSSLVVADIAPVAYGHRHQKVFAALNHIDLASLENRAQATAVFAEMLDDEGTRQFLLKSLKKDHETETWYWQFNLPTLERDYTHLIDWPYSGTSSTVPTLFIKGADSDYILAEHQPAIVAQFPKAKAHIIQGAGHWLHAQKPSVFNSIVSKFILAQSD</sequence>
<dbReference type="InterPro" id="IPR029058">
    <property type="entry name" value="AB_hydrolase_fold"/>
</dbReference>
<feature type="domain" description="AB hydrolase-1" evidence="2">
    <location>
        <begin position="17"/>
        <end position="246"/>
    </location>
</feature>
<keyword evidence="1 3" id="KW-0378">Hydrolase</keyword>
<dbReference type="GO" id="GO:0016787">
    <property type="term" value="F:hydrolase activity"/>
    <property type="evidence" value="ECO:0007669"/>
    <property type="project" value="UniProtKB-KW"/>
</dbReference>
<dbReference type="SUPFAM" id="SSF53474">
    <property type="entry name" value="alpha/beta-Hydrolases"/>
    <property type="match status" value="1"/>
</dbReference>
<comment type="caution">
    <text evidence="3">The sequence shown here is derived from an EMBL/GenBank/DDBJ whole genome shotgun (WGS) entry which is preliminary data.</text>
</comment>
<dbReference type="Pfam" id="PF00561">
    <property type="entry name" value="Abhydrolase_1"/>
    <property type="match status" value="1"/>
</dbReference>
<dbReference type="RefSeq" id="WP_284700321.1">
    <property type="nucleotide sequence ID" value="NZ_JANATA010000001.1"/>
</dbReference>
<gene>
    <name evidence="3" type="ORF">NLF92_00350</name>
</gene>
<dbReference type="PANTHER" id="PTHR46118">
    <property type="entry name" value="PROTEIN ABHD11"/>
    <property type="match status" value="1"/>
</dbReference>
<dbReference type="AlphaFoldDB" id="A0AA41WZ39"/>
<organism evidence="3 4">
    <name type="scientific">Opacimonas viscosa</name>
    <dbReference type="NCBI Taxonomy" id="2961944"/>
    <lineage>
        <taxon>Bacteria</taxon>
        <taxon>Pseudomonadati</taxon>
        <taxon>Pseudomonadota</taxon>
        <taxon>Gammaproteobacteria</taxon>
        <taxon>Alteromonadales</taxon>
        <taxon>Alteromonadaceae</taxon>
        <taxon>Opacimonas</taxon>
    </lineage>
</organism>
<evidence type="ECO:0000313" key="4">
    <source>
        <dbReference type="Proteomes" id="UP001165413"/>
    </source>
</evidence>
<accession>A0AA41WZ39</accession>
<keyword evidence="4" id="KW-1185">Reference proteome</keyword>
<evidence type="ECO:0000256" key="1">
    <source>
        <dbReference type="ARBA" id="ARBA00022801"/>
    </source>
</evidence>